<name>A0A179C1L5_RHILE</name>
<sequence>MAWEMIFQTGRDYFDDAKDAGIEVDEYGRADDAAVAEAWQRLGEEYMDNWTDKHSKPWALREFGQPAVRRRLRRR</sequence>
<dbReference type="AlphaFoldDB" id="A0A179C1L5"/>
<proteinExistence type="predicted"/>
<dbReference type="EMBL" id="LWBS01000001">
    <property type="protein sequence ID" value="OAP97700.1"/>
    <property type="molecule type" value="Genomic_DNA"/>
</dbReference>
<comment type="caution">
    <text evidence="1">The sequence shown here is derived from an EMBL/GenBank/DDBJ whole genome shotgun (WGS) entry which is preliminary data.</text>
</comment>
<organism evidence="1">
    <name type="scientific">Rhizobium leguminosarum</name>
    <dbReference type="NCBI Taxonomy" id="384"/>
    <lineage>
        <taxon>Bacteria</taxon>
        <taxon>Pseudomonadati</taxon>
        <taxon>Pseudomonadota</taxon>
        <taxon>Alphaproteobacteria</taxon>
        <taxon>Hyphomicrobiales</taxon>
        <taxon>Rhizobiaceae</taxon>
        <taxon>Rhizobium/Agrobacterium group</taxon>
        <taxon>Rhizobium</taxon>
    </lineage>
</organism>
<evidence type="ECO:0000313" key="1">
    <source>
        <dbReference type="EMBL" id="OAP97700.1"/>
    </source>
</evidence>
<gene>
    <name evidence="1" type="ORF">A4U53_36215</name>
</gene>
<protein>
    <submittedName>
        <fullName evidence="1">Uncharacterized protein</fullName>
    </submittedName>
</protein>
<reference evidence="1" key="1">
    <citation type="submission" date="2016-04" db="EMBL/GenBank/DDBJ databases">
        <title>Fast-growing isolate from the root nodules of Vavilovia formosa.</title>
        <authorList>
            <person name="Kimeklis A."/>
            <person name="Safronova V."/>
            <person name="Belimov A."/>
            <person name="Andronov E."/>
        </authorList>
    </citation>
    <scope>NUCLEOTIDE SEQUENCE [LARGE SCALE GENOMIC DNA]</scope>
    <source>
        <strain evidence="1">Vaf-46</strain>
    </source>
</reference>
<accession>A0A179C1L5</accession>